<dbReference type="InterPro" id="IPR050471">
    <property type="entry name" value="AB_hydrolase"/>
</dbReference>
<dbReference type="PANTHER" id="PTHR43433:SF5">
    <property type="entry name" value="AB HYDROLASE-1 DOMAIN-CONTAINING PROTEIN"/>
    <property type="match status" value="1"/>
</dbReference>
<dbReference type="PRINTS" id="PR00111">
    <property type="entry name" value="ABHYDROLASE"/>
</dbReference>
<dbReference type="GO" id="GO:0046503">
    <property type="term" value="P:glycerolipid catabolic process"/>
    <property type="evidence" value="ECO:0007669"/>
    <property type="project" value="TreeGrafter"/>
</dbReference>
<gene>
    <name evidence="3" type="ORF">FB474_3833</name>
</gene>
<evidence type="ECO:0000313" key="4">
    <source>
        <dbReference type="Proteomes" id="UP000319514"/>
    </source>
</evidence>
<evidence type="ECO:0000259" key="2">
    <source>
        <dbReference type="Pfam" id="PF00561"/>
    </source>
</evidence>
<sequence>MTTHETAEPRAGYADVNGLHLYYELHGEGSPLVLLHGGMLTIDLNFAGLIPTLAQRHRVIGVELQGHGRTADIDREITPAALAEDVVALLDHLGIDRAHVLGHSLGGAVTLELAVSHPDRVRSVVPVSASVRPDGMHEDLSDPAKQATSTRMPTQQDFIEFRDAYLRLSPHPEHFDDFLALLSRSAADLRGWSDEQLAGITAPTLIVQGDHDFVTIEHAALMQHLIPGAHLAVLPATTHMTVTRRADLLLPMLAAFLD</sequence>
<dbReference type="InterPro" id="IPR029058">
    <property type="entry name" value="AB_hydrolase_fold"/>
</dbReference>
<protein>
    <submittedName>
        <fullName evidence="3">Pimeloyl-ACP methyl ester carboxylesterase</fullName>
    </submittedName>
</protein>
<dbReference type="EMBL" id="VFOQ01000002">
    <property type="protein sequence ID" value="TQL57061.1"/>
    <property type="molecule type" value="Genomic_DNA"/>
</dbReference>
<feature type="domain" description="AB hydrolase-1" evidence="2">
    <location>
        <begin position="31"/>
        <end position="152"/>
    </location>
</feature>
<evidence type="ECO:0000256" key="1">
    <source>
        <dbReference type="SAM" id="MobiDB-lite"/>
    </source>
</evidence>
<dbReference type="PANTHER" id="PTHR43433">
    <property type="entry name" value="HYDROLASE, ALPHA/BETA FOLD FAMILY PROTEIN"/>
    <property type="match status" value="1"/>
</dbReference>
<feature type="region of interest" description="Disordered" evidence="1">
    <location>
        <begin position="132"/>
        <end position="152"/>
    </location>
</feature>
<dbReference type="InterPro" id="IPR000073">
    <property type="entry name" value="AB_hydrolase_1"/>
</dbReference>
<keyword evidence="4" id="KW-1185">Reference proteome</keyword>
<dbReference type="Pfam" id="PF00561">
    <property type="entry name" value="Abhydrolase_1"/>
    <property type="match status" value="1"/>
</dbReference>
<evidence type="ECO:0000313" key="3">
    <source>
        <dbReference type="EMBL" id="TQL57061.1"/>
    </source>
</evidence>
<dbReference type="Proteomes" id="UP000319514">
    <property type="component" value="Unassembled WGS sequence"/>
</dbReference>
<dbReference type="AlphaFoldDB" id="A0A542Z9U5"/>
<comment type="caution">
    <text evidence="3">The sequence shown here is derived from an EMBL/GenBank/DDBJ whole genome shotgun (WGS) entry which is preliminary data.</text>
</comment>
<dbReference type="Gene3D" id="3.40.50.1820">
    <property type="entry name" value="alpha/beta hydrolase"/>
    <property type="match status" value="1"/>
</dbReference>
<dbReference type="RefSeq" id="WP_141790396.1">
    <property type="nucleotide sequence ID" value="NZ_BAAAKX010000010.1"/>
</dbReference>
<accession>A0A542Z9U5</accession>
<dbReference type="GO" id="GO:0004806">
    <property type="term" value="F:triacylglycerol lipase activity"/>
    <property type="evidence" value="ECO:0007669"/>
    <property type="project" value="TreeGrafter"/>
</dbReference>
<dbReference type="SUPFAM" id="SSF53474">
    <property type="entry name" value="alpha/beta-Hydrolases"/>
    <property type="match status" value="1"/>
</dbReference>
<proteinExistence type="predicted"/>
<organism evidence="3 4">
    <name type="scientific">Oryzihumus leptocrescens</name>
    <dbReference type="NCBI Taxonomy" id="297536"/>
    <lineage>
        <taxon>Bacteria</taxon>
        <taxon>Bacillati</taxon>
        <taxon>Actinomycetota</taxon>
        <taxon>Actinomycetes</taxon>
        <taxon>Micrococcales</taxon>
        <taxon>Intrasporangiaceae</taxon>
        <taxon>Oryzihumus</taxon>
    </lineage>
</organism>
<name>A0A542Z9U5_9MICO</name>
<reference evidence="3 4" key="1">
    <citation type="submission" date="2019-06" db="EMBL/GenBank/DDBJ databases">
        <title>Sequencing the genomes of 1000 actinobacteria strains.</title>
        <authorList>
            <person name="Klenk H.-P."/>
        </authorList>
    </citation>
    <scope>NUCLEOTIDE SEQUENCE [LARGE SCALE GENOMIC DNA]</scope>
    <source>
        <strain evidence="3 4">DSM 18082</strain>
    </source>
</reference>
<dbReference type="OrthoDB" id="8957634at2"/>